<reference evidence="3 4" key="1">
    <citation type="submission" date="2018-12" db="EMBL/GenBank/DDBJ databases">
        <title>Hymenobacter gummosus sp. nov., isolated from a spring.</title>
        <authorList>
            <person name="Nie L."/>
        </authorList>
    </citation>
    <scope>NUCLEOTIDE SEQUENCE [LARGE SCALE GENOMIC DNA]</scope>
    <source>
        <strain evidence="3 4">KCTC 52166</strain>
    </source>
</reference>
<dbReference type="AlphaFoldDB" id="A0A431U8U6"/>
<dbReference type="SUPFAM" id="SSF56925">
    <property type="entry name" value="OMPA-like"/>
    <property type="match status" value="1"/>
</dbReference>
<keyword evidence="4" id="KW-1185">Reference proteome</keyword>
<dbReference type="InterPro" id="IPR011250">
    <property type="entry name" value="OMP/PagP_B-barrel"/>
</dbReference>
<evidence type="ECO:0000259" key="2">
    <source>
        <dbReference type="Pfam" id="PF13568"/>
    </source>
</evidence>
<dbReference type="RefSeq" id="WP_126691365.1">
    <property type="nucleotide sequence ID" value="NZ_RXOF01000001.1"/>
</dbReference>
<protein>
    <submittedName>
        <fullName evidence="3">PorT family protein</fullName>
    </submittedName>
</protein>
<name>A0A431U8U6_9BACT</name>
<evidence type="ECO:0000256" key="1">
    <source>
        <dbReference type="SAM" id="SignalP"/>
    </source>
</evidence>
<feature type="signal peptide" evidence="1">
    <location>
        <begin position="1"/>
        <end position="19"/>
    </location>
</feature>
<dbReference type="InterPro" id="IPR025665">
    <property type="entry name" value="Beta-barrel_OMP_2"/>
</dbReference>
<evidence type="ECO:0000313" key="4">
    <source>
        <dbReference type="Proteomes" id="UP000282184"/>
    </source>
</evidence>
<feature type="chain" id="PRO_5019486536" evidence="1">
    <location>
        <begin position="20"/>
        <end position="195"/>
    </location>
</feature>
<evidence type="ECO:0000313" key="3">
    <source>
        <dbReference type="EMBL" id="RTQ53438.1"/>
    </source>
</evidence>
<dbReference type="OrthoDB" id="838174at2"/>
<organism evidence="3 4">
    <name type="scientific">Hymenobacter gummosus</name>
    <dbReference type="NCBI Taxonomy" id="1776032"/>
    <lineage>
        <taxon>Bacteria</taxon>
        <taxon>Pseudomonadati</taxon>
        <taxon>Bacteroidota</taxon>
        <taxon>Cytophagia</taxon>
        <taxon>Cytophagales</taxon>
        <taxon>Hymenobacteraceae</taxon>
        <taxon>Hymenobacter</taxon>
    </lineage>
</organism>
<dbReference type="Proteomes" id="UP000282184">
    <property type="component" value="Unassembled WGS sequence"/>
</dbReference>
<gene>
    <name evidence="3" type="ORF">EJV47_01480</name>
</gene>
<keyword evidence="1" id="KW-0732">Signal</keyword>
<proteinExistence type="predicted"/>
<dbReference type="EMBL" id="RXOF01000001">
    <property type="protein sequence ID" value="RTQ53438.1"/>
    <property type="molecule type" value="Genomic_DNA"/>
</dbReference>
<dbReference type="Pfam" id="PF13568">
    <property type="entry name" value="OMP_b-brl_2"/>
    <property type="match status" value="1"/>
</dbReference>
<sequence length="195" mass="21289">MKKTFLALLLCAATGSTFAQGIKLGLKIGPTLSTISGKDSDMANPSLLLGPHGGITANFGLTDMLSFQPELLYSQKGYRYDFTTTKGDVVHHYIDVPLLLRIDADGPFFELGPQVGFLLKAVQKPDQSTDFERTDDYNTTDIGYVAGVGYQLSSGPSIGLRYNGGITRLYKEGEQNRNIRNSAFMLQLGYRFGGE</sequence>
<feature type="domain" description="Outer membrane protein beta-barrel" evidence="2">
    <location>
        <begin position="18"/>
        <end position="168"/>
    </location>
</feature>
<comment type="caution">
    <text evidence="3">The sequence shown here is derived from an EMBL/GenBank/DDBJ whole genome shotgun (WGS) entry which is preliminary data.</text>
</comment>
<accession>A0A431U8U6</accession>